<dbReference type="InterPro" id="IPR010054">
    <property type="entry name" value="Type2_sec_GspG"/>
</dbReference>
<dbReference type="SUPFAM" id="SSF54523">
    <property type="entry name" value="Pili subunits"/>
    <property type="match status" value="1"/>
</dbReference>
<dbReference type="Gene3D" id="3.30.700.10">
    <property type="entry name" value="Glycoprotein, Type 4 Pilin"/>
    <property type="match status" value="1"/>
</dbReference>
<dbReference type="AlphaFoldDB" id="A0A927C5Q3"/>
<keyword evidence="4" id="KW-1185">Reference proteome</keyword>
<dbReference type="InterPro" id="IPR013545">
    <property type="entry name" value="T2SS_protein-GspG_C"/>
</dbReference>
<dbReference type="Pfam" id="PF08334">
    <property type="entry name" value="T2SSG"/>
    <property type="match status" value="1"/>
</dbReference>
<feature type="transmembrane region" description="Helical" evidence="1">
    <location>
        <begin position="12"/>
        <end position="30"/>
    </location>
</feature>
<name>A0A927C5Q3_9GAMM</name>
<reference evidence="3" key="1">
    <citation type="submission" date="2020-09" db="EMBL/GenBank/DDBJ databases">
        <authorList>
            <person name="Yoon J.-W."/>
        </authorList>
    </citation>
    <scope>NUCLEOTIDE SEQUENCE</scope>
    <source>
        <strain evidence="3">KMU-158</strain>
    </source>
</reference>
<evidence type="ECO:0000259" key="2">
    <source>
        <dbReference type="Pfam" id="PF08334"/>
    </source>
</evidence>
<keyword evidence="1" id="KW-0812">Transmembrane</keyword>
<evidence type="ECO:0000313" key="3">
    <source>
        <dbReference type="EMBL" id="MBD2859885.1"/>
    </source>
</evidence>
<keyword evidence="1" id="KW-1133">Transmembrane helix</keyword>
<proteinExistence type="predicted"/>
<dbReference type="Proteomes" id="UP000610558">
    <property type="component" value="Unassembled WGS sequence"/>
</dbReference>
<dbReference type="EMBL" id="JACXLD010000008">
    <property type="protein sequence ID" value="MBD2859885.1"/>
    <property type="molecule type" value="Genomic_DNA"/>
</dbReference>
<dbReference type="InterPro" id="IPR045584">
    <property type="entry name" value="Pilin-like"/>
</dbReference>
<keyword evidence="1" id="KW-0472">Membrane</keyword>
<dbReference type="GO" id="GO:0015627">
    <property type="term" value="C:type II protein secretion system complex"/>
    <property type="evidence" value="ECO:0007669"/>
    <property type="project" value="InterPro"/>
</dbReference>
<dbReference type="GO" id="GO:0015628">
    <property type="term" value="P:protein secretion by the type II secretion system"/>
    <property type="evidence" value="ECO:0007669"/>
    <property type="project" value="InterPro"/>
</dbReference>
<dbReference type="RefSeq" id="WP_190766188.1">
    <property type="nucleotide sequence ID" value="NZ_JACXLD010000008.1"/>
</dbReference>
<gene>
    <name evidence="3" type="primary">gspG</name>
    <name evidence="3" type="ORF">IB286_12820</name>
</gene>
<organism evidence="3 4">
    <name type="scientific">Spongiibacter pelagi</name>
    <dbReference type="NCBI Taxonomy" id="2760804"/>
    <lineage>
        <taxon>Bacteria</taxon>
        <taxon>Pseudomonadati</taxon>
        <taxon>Pseudomonadota</taxon>
        <taxon>Gammaproteobacteria</taxon>
        <taxon>Cellvibrionales</taxon>
        <taxon>Spongiibacteraceae</taxon>
        <taxon>Spongiibacter</taxon>
    </lineage>
</organism>
<evidence type="ECO:0000313" key="4">
    <source>
        <dbReference type="Proteomes" id="UP000610558"/>
    </source>
</evidence>
<sequence>MRQAGLSRREILIIALVVCVGLYWYVIGLVPRLDEARDAKARQDLNRINLALQKYKLDNQHYPVQERGLNALFEVGPEDKPSWNGPYLARLKLIVDPWGRAYQYLLADDGLSVTVTSLGADGKAGGNDSNADILLRIHTPE</sequence>
<dbReference type="NCBIfam" id="TIGR01710">
    <property type="entry name" value="typeII_sec_gspG"/>
    <property type="match status" value="1"/>
</dbReference>
<protein>
    <submittedName>
        <fullName evidence="3">Type II secretion system major pseudopilin GspG</fullName>
    </submittedName>
</protein>
<accession>A0A927C5Q3</accession>
<feature type="domain" description="Type II secretion system protein GspG C-terminal" evidence="2">
    <location>
        <begin position="30"/>
        <end position="134"/>
    </location>
</feature>
<evidence type="ECO:0000256" key="1">
    <source>
        <dbReference type="SAM" id="Phobius"/>
    </source>
</evidence>
<comment type="caution">
    <text evidence="3">The sequence shown here is derived from an EMBL/GenBank/DDBJ whole genome shotgun (WGS) entry which is preliminary data.</text>
</comment>